<dbReference type="InterPro" id="IPR032675">
    <property type="entry name" value="LRR_dom_sf"/>
</dbReference>
<keyword evidence="3 7" id="KW-0812">Transmembrane</keyword>
<organism evidence="8 9">
    <name type="scientific">Senna tora</name>
    <dbReference type="NCBI Taxonomy" id="362788"/>
    <lineage>
        <taxon>Eukaryota</taxon>
        <taxon>Viridiplantae</taxon>
        <taxon>Streptophyta</taxon>
        <taxon>Embryophyta</taxon>
        <taxon>Tracheophyta</taxon>
        <taxon>Spermatophyta</taxon>
        <taxon>Magnoliopsida</taxon>
        <taxon>eudicotyledons</taxon>
        <taxon>Gunneridae</taxon>
        <taxon>Pentapetalae</taxon>
        <taxon>rosids</taxon>
        <taxon>fabids</taxon>
        <taxon>Fabales</taxon>
        <taxon>Fabaceae</taxon>
        <taxon>Caesalpinioideae</taxon>
        <taxon>Cassia clade</taxon>
        <taxon>Senna</taxon>
    </lineage>
</organism>
<keyword evidence="8" id="KW-0675">Receptor</keyword>
<protein>
    <submittedName>
        <fullName evidence="8">Putative LRR receptor-like serine/threonine-protein kinase</fullName>
    </submittedName>
</protein>
<evidence type="ECO:0000256" key="3">
    <source>
        <dbReference type="ARBA" id="ARBA00022692"/>
    </source>
</evidence>
<dbReference type="AlphaFoldDB" id="A0A834WJI7"/>
<sequence>MMRLTIWPCSNSNHQYPMTLTTSWPLGIALHIFANGMGSLAAIGTKESQGDVPSLGNLQNLSVMNLHTNNLGNNSTKDWEFLESLMNCSLLNTIDISVNNFGGPLPENIGVFSNANAISINGNKKLCGGISDLQLPPCPAKVLKQSKHHHFKVIMAISSVVAFLLLLSSIFAIYHVRKNKKSSLDPPTIDQLSKVSYQSLHNATDGFSVRNLIGSGSFADVYRGI</sequence>
<comment type="caution">
    <text evidence="8">The sequence shown here is derived from an EMBL/GenBank/DDBJ whole genome shotgun (WGS) entry which is preliminary data.</text>
</comment>
<evidence type="ECO:0000313" key="9">
    <source>
        <dbReference type="Proteomes" id="UP000634136"/>
    </source>
</evidence>
<keyword evidence="5 7" id="KW-1133">Transmembrane helix</keyword>
<keyword evidence="4" id="KW-0677">Repeat</keyword>
<evidence type="ECO:0000313" key="8">
    <source>
        <dbReference type="EMBL" id="KAF7825262.1"/>
    </source>
</evidence>
<evidence type="ECO:0000256" key="6">
    <source>
        <dbReference type="ARBA" id="ARBA00023136"/>
    </source>
</evidence>
<evidence type="ECO:0000256" key="1">
    <source>
        <dbReference type="ARBA" id="ARBA00004370"/>
    </source>
</evidence>
<keyword evidence="2" id="KW-0433">Leucine-rich repeat</keyword>
<dbReference type="InterPro" id="IPR051809">
    <property type="entry name" value="Plant_receptor-like_S/T_kinase"/>
</dbReference>
<accession>A0A834WJI7</accession>
<keyword evidence="9" id="KW-1185">Reference proteome</keyword>
<gene>
    <name evidence="8" type="ORF">G2W53_016426</name>
</gene>
<dbReference type="Proteomes" id="UP000634136">
    <property type="component" value="Unassembled WGS sequence"/>
</dbReference>
<evidence type="ECO:0000256" key="5">
    <source>
        <dbReference type="ARBA" id="ARBA00022989"/>
    </source>
</evidence>
<dbReference type="EMBL" id="JAAIUW010000006">
    <property type="protein sequence ID" value="KAF7825262.1"/>
    <property type="molecule type" value="Genomic_DNA"/>
</dbReference>
<evidence type="ECO:0000256" key="4">
    <source>
        <dbReference type="ARBA" id="ARBA00022737"/>
    </source>
</evidence>
<dbReference type="PANTHER" id="PTHR27008:SF592">
    <property type="entry name" value="LEUCINE-RICH REPEAT RECEPTOR-LIKE PROTEIN KINASE FAMILY PROTEIN-RELATED"/>
    <property type="match status" value="1"/>
</dbReference>
<evidence type="ECO:0000256" key="2">
    <source>
        <dbReference type="ARBA" id="ARBA00022614"/>
    </source>
</evidence>
<dbReference type="OrthoDB" id="1688494at2759"/>
<dbReference type="Gene3D" id="3.80.10.10">
    <property type="entry name" value="Ribonuclease Inhibitor"/>
    <property type="match status" value="1"/>
</dbReference>
<keyword evidence="6 7" id="KW-0472">Membrane</keyword>
<evidence type="ECO:0000256" key="7">
    <source>
        <dbReference type="SAM" id="Phobius"/>
    </source>
</evidence>
<dbReference type="GO" id="GO:0016020">
    <property type="term" value="C:membrane"/>
    <property type="evidence" value="ECO:0007669"/>
    <property type="project" value="UniProtKB-SubCell"/>
</dbReference>
<keyword evidence="8" id="KW-0808">Transferase</keyword>
<keyword evidence="8" id="KW-0418">Kinase</keyword>
<dbReference type="Gene3D" id="3.30.200.20">
    <property type="entry name" value="Phosphorylase Kinase, domain 1"/>
    <property type="match status" value="1"/>
</dbReference>
<dbReference type="GO" id="GO:0016301">
    <property type="term" value="F:kinase activity"/>
    <property type="evidence" value="ECO:0007669"/>
    <property type="project" value="UniProtKB-KW"/>
</dbReference>
<proteinExistence type="predicted"/>
<feature type="transmembrane region" description="Helical" evidence="7">
    <location>
        <begin position="153"/>
        <end position="174"/>
    </location>
</feature>
<dbReference type="SUPFAM" id="SSF52047">
    <property type="entry name" value="RNI-like"/>
    <property type="match status" value="1"/>
</dbReference>
<dbReference type="PANTHER" id="PTHR27008">
    <property type="entry name" value="OS04G0122200 PROTEIN"/>
    <property type="match status" value="1"/>
</dbReference>
<comment type="subcellular location">
    <subcellularLocation>
        <location evidence="1">Membrane</location>
    </subcellularLocation>
</comment>
<name>A0A834WJI7_9FABA</name>
<reference evidence="8" key="1">
    <citation type="submission" date="2020-09" db="EMBL/GenBank/DDBJ databases">
        <title>Genome-Enabled Discovery of Anthraquinone Biosynthesis in Senna tora.</title>
        <authorList>
            <person name="Kang S.-H."/>
            <person name="Pandey R.P."/>
            <person name="Lee C.-M."/>
            <person name="Sim J.-S."/>
            <person name="Jeong J.-T."/>
            <person name="Choi B.-S."/>
            <person name="Jung M."/>
            <person name="Ginzburg D."/>
            <person name="Zhao K."/>
            <person name="Won S.Y."/>
            <person name="Oh T.-J."/>
            <person name="Yu Y."/>
            <person name="Kim N.-H."/>
            <person name="Lee O.R."/>
            <person name="Lee T.-H."/>
            <person name="Bashyal P."/>
            <person name="Kim T.-S."/>
            <person name="Lee W.-H."/>
            <person name="Kawkins C."/>
            <person name="Kim C.-K."/>
            <person name="Kim J.S."/>
            <person name="Ahn B.O."/>
            <person name="Rhee S.Y."/>
            <person name="Sohng J.K."/>
        </authorList>
    </citation>
    <scope>NUCLEOTIDE SEQUENCE</scope>
    <source>
        <tissue evidence="8">Leaf</tissue>
    </source>
</reference>